<protein>
    <submittedName>
        <fullName evidence="7">Uncharacterized protein</fullName>
    </submittedName>
</protein>
<keyword evidence="3 5" id="KW-1133">Transmembrane helix</keyword>
<organism evidence="6 7">
    <name type="scientific">Mesorhabditis belari</name>
    <dbReference type="NCBI Taxonomy" id="2138241"/>
    <lineage>
        <taxon>Eukaryota</taxon>
        <taxon>Metazoa</taxon>
        <taxon>Ecdysozoa</taxon>
        <taxon>Nematoda</taxon>
        <taxon>Chromadorea</taxon>
        <taxon>Rhabditida</taxon>
        <taxon>Rhabditina</taxon>
        <taxon>Rhabditomorpha</taxon>
        <taxon>Rhabditoidea</taxon>
        <taxon>Rhabditidae</taxon>
        <taxon>Mesorhabditinae</taxon>
        <taxon>Mesorhabditis</taxon>
    </lineage>
</organism>
<dbReference type="WBParaSite" id="MBELARI_LOCUS16093">
    <property type="protein sequence ID" value="MBELARI_LOCUS16093"/>
    <property type="gene ID" value="MBELARI_LOCUS16093"/>
</dbReference>
<dbReference type="InterPro" id="IPR007941">
    <property type="entry name" value="DUF726"/>
</dbReference>
<evidence type="ECO:0000256" key="1">
    <source>
        <dbReference type="ARBA" id="ARBA00004141"/>
    </source>
</evidence>
<feature type="transmembrane region" description="Helical" evidence="5">
    <location>
        <begin position="179"/>
        <end position="212"/>
    </location>
</feature>
<accession>A0AAF3J4R2</accession>
<evidence type="ECO:0000256" key="4">
    <source>
        <dbReference type="ARBA" id="ARBA00023136"/>
    </source>
</evidence>
<comment type="subcellular location">
    <subcellularLocation>
        <location evidence="1">Membrane</location>
        <topology evidence="1">Multi-pass membrane protein</topology>
    </subcellularLocation>
</comment>
<keyword evidence="4 5" id="KW-0472">Membrane</keyword>
<reference evidence="7" key="1">
    <citation type="submission" date="2024-02" db="UniProtKB">
        <authorList>
            <consortium name="WormBaseParasite"/>
        </authorList>
    </citation>
    <scope>IDENTIFICATION</scope>
</reference>
<evidence type="ECO:0000256" key="2">
    <source>
        <dbReference type="ARBA" id="ARBA00022692"/>
    </source>
</evidence>
<dbReference type="Proteomes" id="UP000887575">
    <property type="component" value="Unassembled WGS sequence"/>
</dbReference>
<feature type="transmembrane region" description="Helical" evidence="5">
    <location>
        <begin position="403"/>
        <end position="423"/>
    </location>
</feature>
<dbReference type="AlphaFoldDB" id="A0AAF3J4R2"/>
<proteinExistence type="predicted"/>
<dbReference type="GO" id="GO:0016020">
    <property type="term" value="C:membrane"/>
    <property type="evidence" value="ECO:0007669"/>
    <property type="project" value="UniProtKB-SubCell"/>
</dbReference>
<sequence length="452" mass="50142">MGFFESATPSNRCSSNSIHSVEYSSLNSPSKEIVGINSLIDPSTRYAFCQLTATVLKLDFLDQDDSTSILFCKHVLQAVLEYLAIPVKSRKIFIAYLEENVDLPDVATLIMTIKEDVVVVERGTTLFLSYLLYQFVATSHYDSRTRVLLRHLSTLLAVVWEEFEEAREKIAKSKKLKRYLMIGAAGGVGGVLIGLTGGLAAPLVAIGAGAVLGGAATAAIGTTVGAAISGTTFGVAGAGLAGYKENLLGKDNLTKIFEAVSGLCGYLISAIKDMFDIPIYYGGRYFKQLMGIPQEMRERVFLNSASAPPSAYSEITRHVLPHSLYRRFCLRTAKRHNRLSSQLRKLAIKRMTRRNDLDDFVLKTCKWDLFWRGLEEMILKMLETRESLPPKFDTKTLCRKKTALISTFLYIPGGIISFIAKFIPPGFELLYVGRFIWSFANGLNNYFTCQCS</sequence>
<evidence type="ECO:0000313" key="6">
    <source>
        <dbReference type="Proteomes" id="UP000887575"/>
    </source>
</evidence>
<evidence type="ECO:0000256" key="3">
    <source>
        <dbReference type="ARBA" id="ARBA00022989"/>
    </source>
</evidence>
<dbReference type="Pfam" id="PF05277">
    <property type="entry name" value="DUF726"/>
    <property type="match status" value="1"/>
</dbReference>
<dbReference type="PANTHER" id="PTHR17920">
    <property type="entry name" value="TRANSMEMBRANE AND COILED-COIL DOMAIN-CONTAINING PROTEIN 4 TMCO4"/>
    <property type="match status" value="1"/>
</dbReference>
<keyword evidence="2 5" id="KW-0812">Transmembrane</keyword>
<name>A0AAF3J4R2_9BILA</name>
<keyword evidence="6" id="KW-1185">Reference proteome</keyword>
<evidence type="ECO:0000313" key="7">
    <source>
        <dbReference type="WBParaSite" id="MBELARI_LOCUS16093"/>
    </source>
</evidence>
<dbReference type="PANTHER" id="PTHR17920:SF3">
    <property type="entry name" value="TRANSMEMBRANE AND COILED-COIL DOMAIN-CONTAINING PROTEIN 4"/>
    <property type="match status" value="1"/>
</dbReference>
<evidence type="ECO:0000256" key="5">
    <source>
        <dbReference type="SAM" id="Phobius"/>
    </source>
</evidence>